<dbReference type="InterPro" id="IPR036047">
    <property type="entry name" value="F-box-like_dom_sf"/>
</dbReference>
<evidence type="ECO:0000259" key="1">
    <source>
        <dbReference type="PROSITE" id="PS50181"/>
    </source>
</evidence>
<organism evidence="2 3">
    <name type="scientific">Buddleja alternifolia</name>
    <dbReference type="NCBI Taxonomy" id="168488"/>
    <lineage>
        <taxon>Eukaryota</taxon>
        <taxon>Viridiplantae</taxon>
        <taxon>Streptophyta</taxon>
        <taxon>Embryophyta</taxon>
        <taxon>Tracheophyta</taxon>
        <taxon>Spermatophyta</taxon>
        <taxon>Magnoliopsida</taxon>
        <taxon>eudicotyledons</taxon>
        <taxon>Gunneridae</taxon>
        <taxon>Pentapetalae</taxon>
        <taxon>asterids</taxon>
        <taxon>lamiids</taxon>
        <taxon>Lamiales</taxon>
        <taxon>Scrophulariaceae</taxon>
        <taxon>Buddlejeae</taxon>
        <taxon>Buddleja</taxon>
    </lineage>
</organism>
<comment type="caution">
    <text evidence="2">The sequence shown here is derived from an EMBL/GenBank/DDBJ whole genome shotgun (WGS) entry which is preliminary data.</text>
</comment>
<dbReference type="Proteomes" id="UP000826271">
    <property type="component" value="Unassembled WGS sequence"/>
</dbReference>
<evidence type="ECO:0000313" key="3">
    <source>
        <dbReference type="Proteomes" id="UP000826271"/>
    </source>
</evidence>
<dbReference type="InterPro" id="IPR057136">
    <property type="entry name" value="At2g35280_TPR_dom"/>
</dbReference>
<keyword evidence="3" id="KW-1185">Reference proteome</keyword>
<dbReference type="PANTHER" id="PTHR33784:SF10">
    <property type="entry name" value="F-BOX PROTEIN"/>
    <property type="match status" value="1"/>
</dbReference>
<dbReference type="Pfam" id="PF23310">
    <property type="entry name" value="TPR_27"/>
    <property type="match status" value="1"/>
</dbReference>
<name>A0AAV6W6W3_9LAMI</name>
<proteinExistence type="predicted"/>
<evidence type="ECO:0000313" key="2">
    <source>
        <dbReference type="EMBL" id="KAG8366404.1"/>
    </source>
</evidence>
<sequence>MGKIIKDSTNMKRATTMVRRISKKKKRVVTTIDSMPKELIGEVLARVASASFTDMFSAKLSCKTFHQVAEDRYIYKHVSLNNFPIVAWSPLNEMQQVFLTKCEECENPNLIFRQAVVDYFGGEQLESRLIIRRLDKAIQLGHIGAFYLRCILLIFSGNNELKERGVESLINMKKCKKYGSDLRAYRDELIGILNMIWVENSVLEDRPICCIMRDDHEKRRIWADINEDEATYCEACDIDNEIRLISSFFPHL</sequence>
<dbReference type="InterPro" id="IPR040338">
    <property type="entry name" value="At1g67623-like"/>
</dbReference>
<dbReference type="EMBL" id="WHWC01000017">
    <property type="protein sequence ID" value="KAG8366404.1"/>
    <property type="molecule type" value="Genomic_DNA"/>
</dbReference>
<dbReference type="SUPFAM" id="SSF81383">
    <property type="entry name" value="F-box domain"/>
    <property type="match status" value="1"/>
</dbReference>
<protein>
    <recommendedName>
        <fullName evidence="1">F-box domain-containing protein</fullName>
    </recommendedName>
</protein>
<gene>
    <name evidence="2" type="ORF">BUALT_Bualt17G0076100</name>
</gene>
<dbReference type="PANTHER" id="PTHR33784">
    <property type="entry name" value="OS05G0482100 PROTEIN"/>
    <property type="match status" value="1"/>
</dbReference>
<reference evidence="2" key="1">
    <citation type="submission" date="2019-10" db="EMBL/GenBank/DDBJ databases">
        <authorList>
            <person name="Zhang R."/>
            <person name="Pan Y."/>
            <person name="Wang J."/>
            <person name="Ma R."/>
            <person name="Yu S."/>
        </authorList>
    </citation>
    <scope>NUCLEOTIDE SEQUENCE</scope>
    <source>
        <strain evidence="2">LA-IB0</strain>
        <tissue evidence="2">Leaf</tissue>
    </source>
</reference>
<dbReference type="AlphaFoldDB" id="A0AAV6W6W3"/>
<feature type="domain" description="F-box" evidence="1">
    <location>
        <begin position="29"/>
        <end position="78"/>
    </location>
</feature>
<dbReference type="PROSITE" id="PS50181">
    <property type="entry name" value="FBOX"/>
    <property type="match status" value="1"/>
</dbReference>
<accession>A0AAV6W6W3</accession>
<dbReference type="InterPro" id="IPR001810">
    <property type="entry name" value="F-box_dom"/>
</dbReference>